<dbReference type="InterPro" id="IPR020449">
    <property type="entry name" value="Tscrpt_reg_AraC-type_HTH"/>
</dbReference>
<keyword evidence="3" id="KW-0804">Transcription</keyword>
<dbReference type="PANTHER" id="PTHR43280:SF2">
    <property type="entry name" value="HTH-TYPE TRANSCRIPTIONAL REGULATOR EXSA"/>
    <property type="match status" value="1"/>
</dbReference>
<evidence type="ECO:0000256" key="2">
    <source>
        <dbReference type="ARBA" id="ARBA00023125"/>
    </source>
</evidence>
<dbReference type="PRINTS" id="PR00032">
    <property type="entry name" value="HTHARAC"/>
</dbReference>
<dbReference type="Pfam" id="PF12833">
    <property type="entry name" value="HTH_18"/>
    <property type="match status" value="1"/>
</dbReference>
<evidence type="ECO:0000256" key="3">
    <source>
        <dbReference type="ARBA" id="ARBA00023163"/>
    </source>
</evidence>
<evidence type="ECO:0000256" key="4">
    <source>
        <dbReference type="SAM" id="Phobius"/>
    </source>
</evidence>
<dbReference type="SUPFAM" id="SSF46689">
    <property type="entry name" value="Homeodomain-like"/>
    <property type="match status" value="1"/>
</dbReference>
<dbReference type="SMART" id="SM00342">
    <property type="entry name" value="HTH_ARAC"/>
    <property type="match status" value="1"/>
</dbReference>
<feature type="transmembrane region" description="Helical" evidence="4">
    <location>
        <begin position="313"/>
        <end position="330"/>
    </location>
</feature>
<dbReference type="OrthoDB" id="2503690at2"/>
<keyword evidence="4" id="KW-0812">Transmembrane</keyword>
<dbReference type="InterPro" id="IPR018060">
    <property type="entry name" value="HTH_AraC"/>
</dbReference>
<protein>
    <submittedName>
        <fullName evidence="6">Helix-turn-helix domain-containing protein</fullName>
    </submittedName>
</protein>
<evidence type="ECO:0000313" key="6">
    <source>
        <dbReference type="EMBL" id="THF80339.1"/>
    </source>
</evidence>
<feature type="domain" description="HTH araC/xylS-type" evidence="5">
    <location>
        <begin position="658"/>
        <end position="757"/>
    </location>
</feature>
<name>A0A4S4C3V5_9BACL</name>
<keyword evidence="4" id="KW-0472">Membrane</keyword>
<reference evidence="6 7" key="1">
    <citation type="submission" date="2019-04" db="EMBL/GenBank/DDBJ databases">
        <title>Cohnella sp. nov. isolated from preserved vegetables.</title>
        <authorList>
            <person name="Lin S.-Y."/>
            <person name="Hung M.-H."/>
            <person name="Young C.-C."/>
        </authorList>
    </citation>
    <scope>NUCLEOTIDE SEQUENCE [LARGE SCALE GENOMIC DNA]</scope>
    <source>
        <strain evidence="6 7">CC-MHH1044</strain>
    </source>
</reference>
<proteinExistence type="predicted"/>
<dbReference type="PROSITE" id="PS00041">
    <property type="entry name" value="HTH_ARAC_FAMILY_1"/>
    <property type="match status" value="1"/>
</dbReference>
<dbReference type="PROSITE" id="PS01124">
    <property type="entry name" value="HTH_ARAC_FAMILY_2"/>
    <property type="match status" value="1"/>
</dbReference>
<dbReference type="InterPro" id="IPR009057">
    <property type="entry name" value="Homeodomain-like_sf"/>
</dbReference>
<keyword evidence="4" id="KW-1133">Transmembrane helix</keyword>
<keyword evidence="2" id="KW-0238">DNA-binding</keyword>
<keyword evidence="7" id="KW-1185">Reference proteome</keyword>
<gene>
    <name evidence="6" type="ORF">E6C55_10675</name>
</gene>
<sequence length="768" mass="87034">MHPEEGEVPLRLLTAFRRMNLYMKLLLGIVLVTVVTLAVASAILFFYFTRIALGQVYRTDLDSLEQTSREVRRLTESAQTLTFQMYRNTTITQLLYYGTPNVYETVAALTEMNNYLLTMPYIDSIYAYNPRTANVYIAADYGQNGPYAKSELADNDILTLLDNYTDYKPLVPIPRYVWTDESRTERKAVYTYLFYDAIGSPDNSLNSAIVVNIDADWIHKDIGGSGSDKIGRTFIIDNSGKLQFGGEERLEAEARDLVERIDRRQGAGYLVGRYAGERSLISYTQADDMDWRYVRVSSYAAVTGKVEDMRRTTILITLAIVAFGLLLSWLQTRRLYAPIDHMASRVSMLEVDRRNNLFTVRQTYLRSLVFGREPVNPKALRERFAALGIGFDIQGEYRIALLGIDGFPAFAEARGADVHVYKYAIMNIASELANQAYQAETVDLEEGLVLLLLGSSSLSSTPAASPEQSDERYIRSMLMQIQNATREHLGLGLSIAYTAPDRQFLHLGALYRQSAEALKYRFHAGRGAILYAPDTIVPPSNEYRYPADRERRLNEAIMAGKTDEARAICDELLDETRRYPIQAAEDLLARLKTALAQSLTMLERNHGIEFAAHPDRHWPPASRIETRAEAERLIEELLAEARDKVEGKRKHRLEDLIGQINELIERQYGDPALSLNLVAELLSMSPSYVGRLYKQHTMNTIVDAIQKVRLERAMELLARTHLPIAEIAEQCGFTSTSYFNRLFKKHYGLTPTDCRKGGERSIGEDLLT</sequence>
<dbReference type="Gene3D" id="1.10.10.60">
    <property type="entry name" value="Homeodomain-like"/>
    <property type="match status" value="2"/>
</dbReference>
<organism evidence="6 7">
    <name type="scientific">Cohnella fermenti</name>
    <dbReference type="NCBI Taxonomy" id="2565925"/>
    <lineage>
        <taxon>Bacteria</taxon>
        <taxon>Bacillati</taxon>
        <taxon>Bacillota</taxon>
        <taxon>Bacilli</taxon>
        <taxon>Bacillales</taxon>
        <taxon>Paenibacillaceae</taxon>
        <taxon>Cohnella</taxon>
    </lineage>
</organism>
<comment type="caution">
    <text evidence="6">The sequence shown here is derived from an EMBL/GenBank/DDBJ whole genome shotgun (WGS) entry which is preliminary data.</text>
</comment>
<evidence type="ECO:0000313" key="7">
    <source>
        <dbReference type="Proteomes" id="UP000310636"/>
    </source>
</evidence>
<dbReference type="PANTHER" id="PTHR43280">
    <property type="entry name" value="ARAC-FAMILY TRANSCRIPTIONAL REGULATOR"/>
    <property type="match status" value="1"/>
</dbReference>
<dbReference type="EMBL" id="SSOB01000011">
    <property type="protein sequence ID" value="THF80339.1"/>
    <property type="molecule type" value="Genomic_DNA"/>
</dbReference>
<keyword evidence="1" id="KW-0805">Transcription regulation</keyword>
<accession>A0A4S4C3V5</accession>
<dbReference type="AlphaFoldDB" id="A0A4S4C3V5"/>
<dbReference type="InterPro" id="IPR018062">
    <property type="entry name" value="HTH_AraC-typ_CS"/>
</dbReference>
<feature type="transmembrane region" description="Helical" evidence="4">
    <location>
        <begin position="25"/>
        <end position="48"/>
    </location>
</feature>
<evidence type="ECO:0000259" key="5">
    <source>
        <dbReference type="PROSITE" id="PS01124"/>
    </source>
</evidence>
<dbReference type="Proteomes" id="UP000310636">
    <property type="component" value="Unassembled WGS sequence"/>
</dbReference>
<dbReference type="GO" id="GO:0003700">
    <property type="term" value="F:DNA-binding transcription factor activity"/>
    <property type="evidence" value="ECO:0007669"/>
    <property type="project" value="InterPro"/>
</dbReference>
<dbReference type="GO" id="GO:0043565">
    <property type="term" value="F:sequence-specific DNA binding"/>
    <property type="evidence" value="ECO:0007669"/>
    <property type="project" value="InterPro"/>
</dbReference>
<evidence type="ECO:0000256" key="1">
    <source>
        <dbReference type="ARBA" id="ARBA00023015"/>
    </source>
</evidence>